<evidence type="ECO:0000256" key="2">
    <source>
        <dbReference type="ARBA" id="ARBA00004496"/>
    </source>
</evidence>
<dbReference type="InterPro" id="IPR002423">
    <property type="entry name" value="Cpn60/GroEL/TCP-1"/>
</dbReference>
<dbReference type="GO" id="GO:0046854">
    <property type="term" value="P:phosphatidylinositol phosphate biosynthetic process"/>
    <property type="evidence" value="ECO:0007669"/>
    <property type="project" value="TreeGrafter"/>
</dbReference>
<dbReference type="GO" id="GO:0000285">
    <property type="term" value="F:1-phosphatidylinositol-3-phosphate 5-kinase activity"/>
    <property type="evidence" value="ECO:0007669"/>
    <property type="project" value="UniProtKB-EC"/>
</dbReference>
<feature type="compositionally biased region" description="Polar residues" evidence="21">
    <location>
        <begin position="552"/>
        <end position="570"/>
    </location>
</feature>
<dbReference type="HOGENOM" id="CLU_225326_0_0_1"/>
<keyword evidence="9" id="KW-0479">Metal-binding</keyword>
<dbReference type="PROSITE" id="PS50250">
    <property type="entry name" value="PCI"/>
    <property type="match status" value="1"/>
</dbReference>
<comment type="similarity">
    <text evidence="3">Belongs to the CSN2 family.</text>
</comment>
<keyword evidence="16" id="KW-0689">Ribosomal protein</keyword>
<keyword evidence="13" id="KW-0736">Signalosome</keyword>
<dbReference type="Gene3D" id="3.30.800.10">
    <property type="entry name" value="Phosphatidylinositol Phosphate Kinase II Beta"/>
    <property type="match status" value="1"/>
</dbReference>
<dbReference type="PROSITE" id="PS01199">
    <property type="entry name" value="RIBOSOMAL_L1"/>
    <property type="match status" value="1"/>
</dbReference>
<evidence type="ECO:0000256" key="16">
    <source>
        <dbReference type="ARBA" id="ARBA00022980"/>
    </source>
</evidence>
<dbReference type="InterPro" id="IPR016095">
    <property type="entry name" value="Ribosomal_uL1_3-a/b-sand"/>
</dbReference>
<feature type="compositionally biased region" description="Basic and acidic residues" evidence="21">
    <location>
        <begin position="2001"/>
        <end position="2010"/>
    </location>
</feature>
<dbReference type="Proteomes" id="UP000054217">
    <property type="component" value="Unassembled WGS sequence"/>
</dbReference>
<dbReference type="GO" id="GO:0005840">
    <property type="term" value="C:ribosome"/>
    <property type="evidence" value="ECO:0007669"/>
    <property type="project" value="UniProtKB-KW"/>
</dbReference>
<evidence type="ECO:0000256" key="12">
    <source>
        <dbReference type="ARBA" id="ARBA00022777"/>
    </source>
</evidence>
<dbReference type="Gene3D" id="3.30.190.20">
    <property type="match status" value="1"/>
</dbReference>
<evidence type="ECO:0000256" key="8">
    <source>
        <dbReference type="ARBA" id="ARBA00022679"/>
    </source>
</evidence>
<feature type="region of interest" description="Disordered" evidence="21">
    <location>
        <begin position="237"/>
        <end position="287"/>
    </location>
</feature>
<feature type="region of interest" description="Disordered" evidence="21">
    <location>
        <begin position="440"/>
        <end position="542"/>
    </location>
</feature>
<dbReference type="EC" id="2.7.1.150" evidence="5"/>
<dbReference type="InterPro" id="IPR023674">
    <property type="entry name" value="Ribosomal_uL1-like"/>
</dbReference>
<dbReference type="FunCoup" id="A0A0C3PF67">
    <property type="interactions" value="597"/>
</dbReference>
<sequence length="3253" mass="365469">MPTKSIFRQPGAKHFQLVHRSQRDPLINDPDASQHVLKEVVRGNDRKGKTRAELESALDPKDIAHDARLNVGEAALYGVYFDDVEYDYMQHLRSVGTEEEGVESFLIEAPSMRQIKSKAKGKGQDDILFNDLPPEALPSRHEMPRQFESQQAIPDSISGFQPDMDPHLRQTLEALEDDAFVDDSLEDDFFGNLVAGGERGEEEVNYEFKEDGEPSDTECDQDGDEEAGGWEERFAKFQKEQKRAPPSDCDEELDSEGGDTVGNLPKLRVVGGKQRRKGSSVASGYSMSSSSMYRTEALLTLDERFDQLMSNEYGSDGDKVEEEASSDLSDCDEAPELITSREDFAAMVDDFVENYELLGRKLKPVLPGDSAVDKLDTLRRAIGQDGAVRISVVENDSDEEDDEKLFASYHANEKESRWDCETILTSYTNLENHPKIIRARTSKPVPKIKLDHRTGLPSADTNALEERHKSSPSAEDKEILQVPKQTVTRPRDESKEDKKARKQAVKAERQTKRVEKKKTRERYNAELKHQSQALSQKTEDNRTRKFVYMESLAQSGPPSASRSSTKVAEDVTSLTSFNPFAEEDENDNSSYALVTSLFSRVKNSFTAPLALSLPAPTSNSQLVANGTIQRRPSATPLPNTQANPSSRSSSEQRPTSLKVVPPDPAPPLISLTPVVFESPTFGPEFDRPPSRGPFYDGTDGPAFGTAIPGFPIPDDARSIRTTMSLKRSASVSKVIRRIRGEGLSRDYWMDDGNAKECYDCKSVFTTWRRKHHCRICGQIFCSRCASNIIKGTRFGHDGMLRVCNLCLEKLATVDEEDDDDHRSVTSSVSPFPAHQLGTDAFTFGLGHHPQSPFAASQLFGRSEEPFNLYSIAETKRSLSGSDISGFVTPRCPEPVRDSTAPFRRSLIEDEKVPEAVVCQHQQSSNTHPDDTLPEAPVEFPMTTPMNVERPSTSTIQFPVSSPDLFGTSDGPGACETVRSRFNSFGDFDVATPFIRSRAHSRLDSITNIDSWRTRRDSTAYAHELNLISMFHLRIMLRQMLLTEDIPNIKEWEETLLKLALRIARELTFTSLPYRQGEDMDIRRYVKIKKIPGGTPSDSEYVDGAVITKNVAHKQMSRTLHNPRVMLVTFPLEFHRVEGQYVNFGQVMRQEKEYLGNLTSRIAALRPHIVIAEKSVSRIALEALAKQNIAVARSVKPSAIQFVARMTQGDIFSSMDKLALEPRLGHCTRFRIQTFDHPLIPGRRKTYMRFEGCNHDMGCTIVLRGGDSETLRKVKKAIRFLTFVVRNLKLETHLWKDSVITLPSLSQEAVPATMSRQSLQLEASGTPNGHGPSALVPSSVSLIHLETATGEEREKMDGSSGEATEEDLPDVDADRVRLSKRIKASVEPYYKTFISVSATLRFPPPYPIRLMQELDEELTRAQRAWEDEIVRREEKGTLDKLKENNPSRTPTLETAVTNGTQTDANVCDDVKAQIEALPLPALPDTPPPDQEKYDIGDPKSYFEPQPNSTEHILPGAYAASPMPSMPSSLETASLKTTADIALESQLSLVKWKHDEHRRIWEWYLRKNRDDLNVEKYQCISLWKFSTPIEEFGSHGACSPPSMVYISFYGENDCTLGQFIEKAVNDTLVQFLDPRAICTSKGCDQPLARHCQVFVHNETRLCVAVEQWDGQIRGRHMYPSPDMITTWSACRVCGSATPFIPISAEMQRYSFAKFMELHFYPADVKLVQGAGCQHNIYQHHVRYFAVRGMTVRFQADPITLHEIIYPAMRIRVSPEIQLELKNADFERLQLRNATWYSALIDDLQLIGIDAATDDEDHNVNLTADINKLIARAVAEREEIAHLINKVYNESPPTDTLALNQVRAFRQDRIVAWQQDFDKLPKPRGSLTLEKSTGRVSALGAVRVGWGKRPDLASHFSEHRVPSMRISEVKEGGLGRRKDTDTTESLISSASDISEPELETCLESPAEKELSLKSEEASIAPQELVHQAAATKSDPDSDSTIGASKEDGTVSERRRAKRNGFGTDRPPRVSRLPRRSTPHPSVAELVASKDFECDDDTLDDREHIFRGSSMVVHTDEPTSIIALSLNSIQYREMLAKSRAEKRTVKEPKLTEGEAFMPDDHSTTDCSSTWGVVNVDTLDSLNPTDDLKSASSKMSWVICKGFAFQGIIESLARCVKWNANGGKSGSAFLKTRDDRFIAKELSRAELATMETFAPAYFDYMASAFAADRPTLLAKVFGCYKLTFKKSKERNRAKVMHMNLLVMENLFYNRRFAKIYDLKGSTRNRHVQSTGRENEVLLDENLVETAHLSPFYVREHSKRILRGALYNDSTFLADINVMDYSLVVGVDNDTHELVAGIVDYIRTYTWDKKLESWVKESTFLGGGKGEPTIVTPKQYKQRFLSAMERYFPMIPDRWMKHCYTTSTPVGIVAFHWHSAPFTLLDYGFDYSDNDEANDSGSADVENMYYTAKSKKEDDPEQALKEFKVIVDQETEKGDWGFKALKQSTKLLFLQLHRPADALKTYTQLLTYTKSAVTRNYSEKTINGILDYVGGGKGGPVEVEVLERFYQVTNEALKEAKNERLSVKTNLKLAKLWLDRKEYGRLSKRIQELHATTKAAMDNEDQSQRGTQLLEIYALEIQMHNEMRNVKKLKEIYNAANNVRSAIPHPRIMGVIKECGGKMWMAERRWNRASEDFFESFRNYDEAGSPQRIQVLKYLVLANMLTGSEVNPFDSQETKPYKNDPQIKAMTDLVDAYQRREVHSAEKILKDNRSTIMDDAFIRSYIGELLKSLRTQYLIDLIKPYTRLELSFLAKQLNVEIADVEELLIGLILEGKVDGRIDQVGMRLELDRTQALEKQRYAALQSWTEALEGVHAAAVAKFRHCLAHTLELAFELGISFLAEMALIELPSTLYRFVGLCRGNSALESMSDVGTPGARRLLCGRCTRLLANQTCVVTPLSNKGSINLELSSRHFSSTPGVLASRVATKKPKLTKKQLALIAKKRAEKREKNAYAQEKMTLSDAIAVLRAVEVARPHSTYEITIRTAMSRGAPVPTGRINLPREAKPKKEARILVFAEGRQAEEARRAGAHTVGGLELVESVAAGKHNNCTTVLCTTSLIRGITSKLGRVLGPRGLMPSERRGTVTDDIEGYISRLSSTTEWRGDKSGTIRMSIAKMHFPIEDVVKNVKLFVSNVKRATGNLKDGESEADAKAEKGKSKSKSIKPAIRQQTGQCGSVTSYCFHNFAVEVFFPSDNFCLFLYVEY</sequence>
<dbReference type="InterPro" id="IPR013083">
    <property type="entry name" value="Znf_RING/FYVE/PHD"/>
</dbReference>
<keyword evidence="7" id="KW-0963">Cytoplasm</keyword>
<feature type="domain" description="PCI" evidence="23">
    <location>
        <begin position="2683"/>
        <end position="2845"/>
    </location>
</feature>
<dbReference type="InterPro" id="IPR036390">
    <property type="entry name" value="WH_DNA-bd_sf"/>
</dbReference>
<dbReference type="InterPro" id="IPR044769">
    <property type="entry name" value="PIKfyve_PIPKc"/>
</dbReference>
<dbReference type="EMBL" id="KN831961">
    <property type="protein sequence ID" value="KIO06886.1"/>
    <property type="molecule type" value="Genomic_DNA"/>
</dbReference>
<dbReference type="SMART" id="SM00064">
    <property type="entry name" value="FYVE"/>
    <property type="match status" value="1"/>
</dbReference>
<feature type="region of interest" description="Disordered" evidence="21">
    <location>
        <begin position="208"/>
        <end position="227"/>
    </location>
</feature>
<dbReference type="SMART" id="SM00088">
    <property type="entry name" value="PINT"/>
    <property type="match status" value="1"/>
</dbReference>
<evidence type="ECO:0000256" key="4">
    <source>
        <dbReference type="ARBA" id="ARBA00010531"/>
    </source>
</evidence>
<dbReference type="SUPFAM" id="SSF57903">
    <property type="entry name" value="FYVE/PHD zinc finger"/>
    <property type="match status" value="1"/>
</dbReference>
<feature type="compositionally biased region" description="Acidic residues" evidence="21">
    <location>
        <begin position="248"/>
        <end position="257"/>
    </location>
</feature>
<keyword evidence="26" id="KW-1185">Reference proteome</keyword>
<feature type="region of interest" description="Disordered" evidence="21">
    <location>
        <begin position="629"/>
        <end position="665"/>
    </location>
</feature>
<comment type="subcellular location">
    <subcellularLocation>
        <location evidence="2">Cytoplasm</location>
    </subcellularLocation>
    <subcellularLocation>
        <location evidence="1">Nucleus</location>
    </subcellularLocation>
</comment>
<dbReference type="InterPro" id="IPR007307">
    <property type="entry name" value="Ltv1"/>
</dbReference>
<keyword evidence="17" id="KW-0539">Nucleus</keyword>
<feature type="region of interest" description="Disordered" evidence="21">
    <location>
        <begin position="1984"/>
        <end position="2039"/>
    </location>
</feature>
<dbReference type="GO" id="GO:0042274">
    <property type="term" value="P:ribosomal small subunit biogenesis"/>
    <property type="evidence" value="ECO:0007669"/>
    <property type="project" value="InterPro"/>
</dbReference>
<dbReference type="GO" id="GO:0008270">
    <property type="term" value="F:zinc ion binding"/>
    <property type="evidence" value="ECO:0007669"/>
    <property type="project" value="UniProtKB-KW"/>
</dbReference>
<evidence type="ECO:0000259" key="24">
    <source>
        <dbReference type="PROSITE" id="PS51455"/>
    </source>
</evidence>
<dbReference type="Gene3D" id="1.25.40.570">
    <property type="match status" value="1"/>
</dbReference>
<dbReference type="InterPro" id="IPR000717">
    <property type="entry name" value="PCI_dom"/>
</dbReference>
<keyword evidence="8 20" id="KW-0808">Transferase</keyword>
<dbReference type="InterPro" id="IPR017455">
    <property type="entry name" value="Znf_FYVE-rel"/>
</dbReference>
<dbReference type="Pfam" id="PF01399">
    <property type="entry name" value="PCI"/>
    <property type="match status" value="1"/>
</dbReference>
<evidence type="ECO:0000256" key="19">
    <source>
        <dbReference type="PROSITE-ProRule" id="PRU00091"/>
    </source>
</evidence>
<dbReference type="InterPro" id="IPR000306">
    <property type="entry name" value="Znf_FYVE"/>
</dbReference>
<feature type="domain" description="PIPK" evidence="24">
    <location>
        <begin position="2081"/>
        <end position="2402"/>
    </location>
</feature>
<feature type="region of interest" description="Disordered" evidence="21">
    <location>
        <begin position="1920"/>
        <end position="1971"/>
    </location>
</feature>
<evidence type="ECO:0000256" key="7">
    <source>
        <dbReference type="ARBA" id="ARBA00022490"/>
    </source>
</evidence>
<dbReference type="FunFam" id="3.30.810.10:FF:000001">
    <property type="entry name" value="1-phosphatidylinositol 3-phosphate 5-kinase FAB1"/>
    <property type="match status" value="1"/>
</dbReference>
<feature type="domain" description="FYVE-type" evidence="22">
    <location>
        <begin position="751"/>
        <end position="811"/>
    </location>
</feature>
<evidence type="ECO:0000259" key="22">
    <source>
        <dbReference type="PROSITE" id="PS50178"/>
    </source>
</evidence>
<evidence type="ECO:0000256" key="20">
    <source>
        <dbReference type="PROSITE-ProRule" id="PRU00781"/>
    </source>
</evidence>
<accession>A0A0C3PF67</accession>
<dbReference type="Gene3D" id="3.50.7.10">
    <property type="entry name" value="GroEL"/>
    <property type="match status" value="1"/>
</dbReference>
<feature type="compositionally biased region" description="Basic and acidic residues" evidence="21">
    <location>
        <begin position="464"/>
        <end position="479"/>
    </location>
</feature>
<dbReference type="InterPro" id="IPR027409">
    <property type="entry name" value="GroEL-like_apical_dom_sf"/>
</dbReference>
<evidence type="ECO:0000259" key="23">
    <source>
        <dbReference type="PROSITE" id="PS50250"/>
    </source>
</evidence>
<dbReference type="InterPro" id="IPR027483">
    <property type="entry name" value="PInositol-4-P-4/5-kinase_C_sf"/>
</dbReference>
<keyword evidence="18" id="KW-0687">Ribonucleoprotein</keyword>
<dbReference type="SUPFAM" id="SSF46785">
    <property type="entry name" value="Winged helix' DNA-binding domain"/>
    <property type="match status" value="1"/>
</dbReference>
<dbReference type="SMART" id="SM00753">
    <property type="entry name" value="PAM"/>
    <property type="match status" value="1"/>
</dbReference>
<evidence type="ECO:0000256" key="9">
    <source>
        <dbReference type="ARBA" id="ARBA00022723"/>
    </source>
</evidence>
<dbReference type="InterPro" id="IPR028364">
    <property type="entry name" value="Ribosomal_uL1/biogenesis"/>
</dbReference>
<dbReference type="GO" id="GO:0008180">
    <property type="term" value="C:COP9 signalosome"/>
    <property type="evidence" value="ECO:0007669"/>
    <property type="project" value="UniProtKB-KW"/>
</dbReference>
<dbReference type="FunFam" id="3.30.40.10:FF:000283">
    <property type="entry name" value="1-phosphatidylinositol-3-phosphate 5-kinase (Fab1)"/>
    <property type="match status" value="1"/>
</dbReference>
<dbReference type="InterPro" id="IPR011011">
    <property type="entry name" value="Znf_FYVE_PHD"/>
</dbReference>
<dbReference type="FunFam" id="3.40.50.790:FF:000001">
    <property type="entry name" value="50S ribosomal protein L1"/>
    <property type="match status" value="1"/>
</dbReference>
<keyword evidence="14" id="KW-0862">Zinc</keyword>
<dbReference type="PANTHER" id="PTHR45748">
    <property type="entry name" value="1-PHOSPHATIDYLINOSITOL 3-PHOSPHATE 5-KINASE-RELATED"/>
    <property type="match status" value="1"/>
</dbReference>
<reference evidence="26" key="2">
    <citation type="submission" date="2015-01" db="EMBL/GenBank/DDBJ databases">
        <title>Evolutionary Origins and Diversification of the Mycorrhizal Mutualists.</title>
        <authorList>
            <consortium name="DOE Joint Genome Institute"/>
            <consortium name="Mycorrhizal Genomics Consortium"/>
            <person name="Kohler A."/>
            <person name="Kuo A."/>
            <person name="Nagy L.G."/>
            <person name="Floudas D."/>
            <person name="Copeland A."/>
            <person name="Barry K.W."/>
            <person name="Cichocki N."/>
            <person name="Veneault-Fourrey C."/>
            <person name="LaButti K."/>
            <person name="Lindquist E.A."/>
            <person name="Lipzen A."/>
            <person name="Lundell T."/>
            <person name="Morin E."/>
            <person name="Murat C."/>
            <person name="Riley R."/>
            <person name="Ohm R."/>
            <person name="Sun H."/>
            <person name="Tunlid A."/>
            <person name="Henrissat B."/>
            <person name="Grigoriev I.V."/>
            <person name="Hibbett D.S."/>
            <person name="Martin F."/>
        </authorList>
    </citation>
    <scope>NUCLEOTIDE SEQUENCE [LARGE SCALE GENOMIC DNA]</scope>
    <source>
        <strain evidence="26">Marx 270</strain>
    </source>
</reference>
<feature type="compositionally biased region" description="Basic and acidic residues" evidence="21">
    <location>
        <begin position="489"/>
        <end position="513"/>
    </location>
</feature>
<dbReference type="Pfam" id="PF00687">
    <property type="entry name" value="Ribosomal_L1"/>
    <property type="match status" value="1"/>
</dbReference>
<feature type="region of interest" description="Disordered" evidence="21">
    <location>
        <begin position="3192"/>
        <end position="3214"/>
    </location>
</feature>
<dbReference type="PROSITE" id="PS51455">
    <property type="entry name" value="PIPK"/>
    <property type="match status" value="1"/>
</dbReference>
<comment type="similarity">
    <text evidence="4">Belongs to the universal ribosomal protein uL1 family.</text>
</comment>
<dbReference type="PANTHER" id="PTHR45748:SF7">
    <property type="entry name" value="1-PHOSPHATIDYLINOSITOL 3-PHOSPHATE 5-KINASE-RELATED"/>
    <property type="match status" value="1"/>
</dbReference>
<dbReference type="FunFam" id="1.25.40.570:FF:000006">
    <property type="entry name" value="COP9 signalosome complex subunit 2"/>
    <property type="match status" value="1"/>
</dbReference>
<dbReference type="Gene3D" id="3.40.50.790">
    <property type="match status" value="1"/>
</dbReference>
<feature type="region of interest" description="Disordered" evidence="21">
    <location>
        <begin position="551"/>
        <end position="570"/>
    </location>
</feature>
<dbReference type="CDD" id="cd00403">
    <property type="entry name" value="Ribosomal_L1"/>
    <property type="match status" value="1"/>
</dbReference>
<dbReference type="Pfam" id="PF04180">
    <property type="entry name" value="LTV"/>
    <property type="match status" value="1"/>
</dbReference>
<evidence type="ECO:0000256" key="1">
    <source>
        <dbReference type="ARBA" id="ARBA00004123"/>
    </source>
</evidence>
<evidence type="ECO:0000256" key="10">
    <source>
        <dbReference type="ARBA" id="ARBA00022741"/>
    </source>
</evidence>
<keyword evidence="12 20" id="KW-0418">Kinase</keyword>
<dbReference type="SUPFAM" id="SSF56808">
    <property type="entry name" value="Ribosomal protein L1"/>
    <property type="match status" value="1"/>
</dbReference>
<feature type="region of interest" description="Disordered" evidence="21">
    <location>
        <begin position="1347"/>
        <end position="1369"/>
    </location>
</feature>
<dbReference type="FunFam" id="3.50.7.10:FF:000007">
    <property type="entry name" value="1-phosphatidylinositol 3-phosphate 5-kinase isoform X1"/>
    <property type="match status" value="1"/>
</dbReference>
<dbReference type="STRING" id="870435.A0A0C3PF67"/>
<dbReference type="SUPFAM" id="SSF54849">
    <property type="entry name" value="GroEL-intermediate domain like"/>
    <property type="match status" value="1"/>
</dbReference>
<dbReference type="GO" id="GO:0000329">
    <property type="term" value="C:fungal-type vacuole membrane"/>
    <property type="evidence" value="ECO:0007669"/>
    <property type="project" value="TreeGrafter"/>
</dbReference>
<feature type="compositionally biased region" description="Basic and acidic residues" evidence="21">
    <location>
        <begin position="1962"/>
        <end position="1971"/>
    </location>
</feature>
<feature type="compositionally biased region" description="Acidic residues" evidence="21">
    <location>
        <begin position="213"/>
        <end position="227"/>
    </location>
</feature>
<feature type="compositionally biased region" description="Basic and acidic residues" evidence="21">
    <location>
        <begin position="1920"/>
        <end position="1938"/>
    </location>
</feature>
<evidence type="ECO:0000256" key="21">
    <source>
        <dbReference type="SAM" id="MobiDB-lite"/>
    </source>
</evidence>
<evidence type="ECO:0000256" key="6">
    <source>
        <dbReference type="ARBA" id="ARBA00014879"/>
    </source>
</evidence>
<name>A0A0C3PF67_PISTI</name>
<evidence type="ECO:0000313" key="26">
    <source>
        <dbReference type="Proteomes" id="UP000054217"/>
    </source>
</evidence>
<evidence type="ECO:0000256" key="13">
    <source>
        <dbReference type="ARBA" id="ARBA00022790"/>
    </source>
</evidence>
<keyword evidence="10 20" id="KW-0547">Nucleotide-binding</keyword>
<dbReference type="GO" id="GO:1990904">
    <property type="term" value="C:ribonucleoprotein complex"/>
    <property type="evidence" value="ECO:0007669"/>
    <property type="project" value="UniProtKB-KW"/>
</dbReference>
<protein>
    <recommendedName>
        <fullName evidence="6">COP9 signalosome complex subunit 2</fullName>
        <ecNumber evidence="5">2.7.1.150</ecNumber>
    </recommendedName>
</protein>
<dbReference type="Gene3D" id="3.30.810.10">
    <property type="entry name" value="2-Layer Sandwich"/>
    <property type="match status" value="1"/>
</dbReference>
<dbReference type="PROSITE" id="PS50178">
    <property type="entry name" value="ZF_FYVE"/>
    <property type="match status" value="1"/>
</dbReference>
<evidence type="ECO:0000256" key="15">
    <source>
        <dbReference type="ARBA" id="ARBA00022840"/>
    </source>
</evidence>
<dbReference type="Pfam" id="PF00118">
    <property type="entry name" value="Cpn60_TCP1"/>
    <property type="match status" value="1"/>
</dbReference>
<feature type="compositionally biased region" description="Basic and acidic residues" evidence="21">
    <location>
        <begin position="3192"/>
        <end position="3206"/>
    </location>
</feature>
<reference evidence="25 26" key="1">
    <citation type="submission" date="2014-04" db="EMBL/GenBank/DDBJ databases">
        <authorList>
            <consortium name="DOE Joint Genome Institute"/>
            <person name="Kuo A."/>
            <person name="Kohler A."/>
            <person name="Costa M.D."/>
            <person name="Nagy L.G."/>
            <person name="Floudas D."/>
            <person name="Copeland A."/>
            <person name="Barry K.W."/>
            <person name="Cichocki N."/>
            <person name="Veneault-Fourrey C."/>
            <person name="LaButti K."/>
            <person name="Lindquist E.A."/>
            <person name="Lipzen A."/>
            <person name="Lundell T."/>
            <person name="Morin E."/>
            <person name="Murat C."/>
            <person name="Sun H."/>
            <person name="Tunlid A."/>
            <person name="Henrissat B."/>
            <person name="Grigoriev I.V."/>
            <person name="Hibbett D.S."/>
            <person name="Martin F."/>
            <person name="Nordberg H.P."/>
            <person name="Cantor M.N."/>
            <person name="Hua S.X."/>
        </authorList>
    </citation>
    <scope>NUCLEOTIDE SEQUENCE [LARGE SCALE GENOMIC DNA]</scope>
    <source>
        <strain evidence="25 26">Marx 270</strain>
    </source>
</reference>
<dbReference type="InterPro" id="IPR027410">
    <property type="entry name" value="TCP-1-like_intermed_sf"/>
</dbReference>
<dbReference type="InterPro" id="IPR002498">
    <property type="entry name" value="PInositol-4-P-4/5-kinase_core"/>
</dbReference>
<dbReference type="InterPro" id="IPR027484">
    <property type="entry name" value="PInositol-4-P-5-kinase_N"/>
</dbReference>
<dbReference type="Pfam" id="PF01363">
    <property type="entry name" value="FYVE"/>
    <property type="match status" value="1"/>
</dbReference>
<evidence type="ECO:0000256" key="17">
    <source>
        <dbReference type="ARBA" id="ARBA00023242"/>
    </source>
</evidence>
<dbReference type="Pfam" id="PF01504">
    <property type="entry name" value="PIP5K"/>
    <property type="match status" value="1"/>
</dbReference>
<evidence type="ECO:0000256" key="14">
    <source>
        <dbReference type="ARBA" id="ARBA00022833"/>
    </source>
</evidence>
<dbReference type="CDD" id="cd17300">
    <property type="entry name" value="PIPKc_PIKfyve"/>
    <property type="match status" value="1"/>
</dbReference>
<evidence type="ECO:0000256" key="5">
    <source>
        <dbReference type="ARBA" id="ARBA00012009"/>
    </source>
</evidence>
<feature type="compositionally biased region" description="Acidic residues" evidence="21">
    <location>
        <begin position="319"/>
        <end position="330"/>
    </location>
</feature>
<gene>
    <name evidence="25" type="ORF">M404DRAFT_8571</name>
</gene>
<evidence type="ECO:0000313" key="25">
    <source>
        <dbReference type="EMBL" id="KIO06886.1"/>
    </source>
</evidence>
<proteinExistence type="inferred from homology"/>
<feature type="compositionally biased region" description="Polar residues" evidence="21">
    <location>
        <begin position="1940"/>
        <end position="1949"/>
    </location>
</feature>
<dbReference type="SUPFAM" id="SSF56104">
    <property type="entry name" value="SAICAR synthase-like"/>
    <property type="match status" value="1"/>
</dbReference>
<dbReference type="CDD" id="cd15725">
    <property type="entry name" value="FYVE_PIKfyve_Fab1"/>
    <property type="match status" value="1"/>
</dbReference>
<dbReference type="GO" id="GO:0010008">
    <property type="term" value="C:endosome membrane"/>
    <property type="evidence" value="ECO:0007669"/>
    <property type="project" value="TreeGrafter"/>
</dbReference>
<dbReference type="InterPro" id="IPR023673">
    <property type="entry name" value="Ribosomal_uL1_CS"/>
</dbReference>
<organism evidence="25 26">
    <name type="scientific">Pisolithus tinctorius Marx 270</name>
    <dbReference type="NCBI Taxonomy" id="870435"/>
    <lineage>
        <taxon>Eukaryota</taxon>
        <taxon>Fungi</taxon>
        <taxon>Dikarya</taxon>
        <taxon>Basidiomycota</taxon>
        <taxon>Agaricomycotina</taxon>
        <taxon>Agaricomycetes</taxon>
        <taxon>Agaricomycetidae</taxon>
        <taxon>Boletales</taxon>
        <taxon>Sclerodermatineae</taxon>
        <taxon>Pisolithaceae</taxon>
        <taxon>Pisolithus</taxon>
    </lineage>
</organism>
<dbReference type="OrthoDB" id="158357at2759"/>
<evidence type="ECO:0000256" key="18">
    <source>
        <dbReference type="ARBA" id="ARBA00023274"/>
    </source>
</evidence>
<dbReference type="SMART" id="SM00330">
    <property type="entry name" value="PIPKc"/>
    <property type="match status" value="1"/>
</dbReference>
<dbReference type="Gene3D" id="3.30.40.10">
    <property type="entry name" value="Zinc/RING finger domain, C3HC4 (zinc finger)"/>
    <property type="match status" value="1"/>
</dbReference>
<keyword evidence="11 19" id="KW-0863">Zinc-finger</keyword>
<dbReference type="CDD" id="cd03334">
    <property type="entry name" value="Fab1_TCP"/>
    <property type="match status" value="1"/>
</dbReference>
<keyword evidence="15 20" id="KW-0067">ATP-binding</keyword>
<dbReference type="SUPFAM" id="SSF52029">
    <property type="entry name" value="GroEL apical domain-like"/>
    <property type="match status" value="1"/>
</dbReference>
<feature type="region of interest" description="Disordered" evidence="21">
    <location>
        <begin position="310"/>
        <end position="330"/>
    </location>
</feature>
<evidence type="ECO:0000256" key="11">
    <source>
        <dbReference type="ARBA" id="ARBA00022771"/>
    </source>
</evidence>
<dbReference type="GO" id="GO:0005524">
    <property type="term" value="F:ATP binding"/>
    <property type="evidence" value="ECO:0007669"/>
    <property type="project" value="UniProtKB-UniRule"/>
</dbReference>
<feature type="compositionally biased region" description="Polar residues" evidence="21">
    <location>
        <begin position="629"/>
        <end position="644"/>
    </location>
</feature>
<evidence type="ECO:0000256" key="3">
    <source>
        <dbReference type="ARBA" id="ARBA00009318"/>
    </source>
</evidence>
<dbReference type="InParanoid" id="A0A0C3PF67"/>